<sequence length="342" mass="38008">MASERRNMFYENKKTEICHPFVILNVLPQECWCPSCDRFVKLTPFIRINPEHGVEGIRVEGARFIAVALKSLGPQLPTVQSNMNSLWSFVTLFALVSVAAGRTSVLDNLASLTRMRLREDPVTPVSPTTPASPTDVCRGNQGYGTKKCSGTDSWVFCIGEIPGEMKKCPEDKPRCSNGECGALPFDCPWEYGYFPSLTDCKSFQLCVGKTATRYDCPQGAVYDPEMKACGRQAAFRPCLEFNCTGRKWEAVRYPGDVRMFTICDGSSRPLGVFACDNDKVFVEKDMSCSQECLREGNMKTDNPSNFIECVIDAGGRFVKTPRTCPDKTSFDPVSRSCVLNKS</sequence>
<feature type="domain" description="Chitin-binding type-2" evidence="1">
    <location>
        <begin position="184"/>
        <end position="240"/>
    </location>
</feature>
<dbReference type="InterPro" id="IPR036508">
    <property type="entry name" value="Chitin-bd_dom_sf"/>
</dbReference>
<gene>
    <name evidence="2" type="ORF">AAG570_006150</name>
</gene>
<reference evidence="2 3" key="1">
    <citation type="submission" date="2024-07" db="EMBL/GenBank/DDBJ databases">
        <title>Chromosome-level genome assembly of the water stick insect Ranatra chinensis (Heteroptera: Nepidae).</title>
        <authorList>
            <person name="Liu X."/>
        </authorList>
    </citation>
    <scope>NUCLEOTIDE SEQUENCE [LARGE SCALE GENOMIC DNA]</scope>
    <source>
        <strain evidence="2">Cailab_2021Rc</strain>
        <tissue evidence="2">Muscle</tissue>
    </source>
</reference>
<dbReference type="Pfam" id="PF01607">
    <property type="entry name" value="CBM_14"/>
    <property type="match status" value="1"/>
</dbReference>
<dbReference type="Proteomes" id="UP001558652">
    <property type="component" value="Unassembled WGS sequence"/>
</dbReference>
<dbReference type="AlphaFoldDB" id="A0ABD0XX76"/>
<protein>
    <recommendedName>
        <fullName evidence="1">Chitin-binding type-2 domain-containing protein</fullName>
    </recommendedName>
</protein>
<dbReference type="PROSITE" id="PS50940">
    <property type="entry name" value="CHIT_BIND_II"/>
    <property type="match status" value="1"/>
</dbReference>
<evidence type="ECO:0000313" key="2">
    <source>
        <dbReference type="EMBL" id="KAL1115861.1"/>
    </source>
</evidence>
<accession>A0ABD0XX76</accession>
<evidence type="ECO:0000313" key="3">
    <source>
        <dbReference type="Proteomes" id="UP001558652"/>
    </source>
</evidence>
<dbReference type="InterPro" id="IPR002557">
    <property type="entry name" value="Chitin-bd_dom"/>
</dbReference>
<dbReference type="EMBL" id="JBFDAA010000019">
    <property type="protein sequence ID" value="KAL1115861.1"/>
    <property type="molecule type" value="Genomic_DNA"/>
</dbReference>
<name>A0ABD0XX76_9HEMI</name>
<evidence type="ECO:0000259" key="1">
    <source>
        <dbReference type="PROSITE" id="PS50940"/>
    </source>
</evidence>
<keyword evidence="3" id="KW-1185">Reference proteome</keyword>
<dbReference type="Gene3D" id="2.170.140.10">
    <property type="entry name" value="Chitin binding domain"/>
    <property type="match status" value="1"/>
</dbReference>
<dbReference type="SUPFAM" id="SSF57625">
    <property type="entry name" value="Invertebrate chitin-binding proteins"/>
    <property type="match status" value="1"/>
</dbReference>
<comment type="caution">
    <text evidence="2">The sequence shown here is derived from an EMBL/GenBank/DDBJ whole genome shotgun (WGS) entry which is preliminary data.</text>
</comment>
<dbReference type="SMART" id="SM00494">
    <property type="entry name" value="ChtBD2"/>
    <property type="match status" value="2"/>
</dbReference>
<organism evidence="2 3">
    <name type="scientific">Ranatra chinensis</name>
    <dbReference type="NCBI Taxonomy" id="642074"/>
    <lineage>
        <taxon>Eukaryota</taxon>
        <taxon>Metazoa</taxon>
        <taxon>Ecdysozoa</taxon>
        <taxon>Arthropoda</taxon>
        <taxon>Hexapoda</taxon>
        <taxon>Insecta</taxon>
        <taxon>Pterygota</taxon>
        <taxon>Neoptera</taxon>
        <taxon>Paraneoptera</taxon>
        <taxon>Hemiptera</taxon>
        <taxon>Heteroptera</taxon>
        <taxon>Panheteroptera</taxon>
        <taxon>Nepomorpha</taxon>
        <taxon>Nepidae</taxon>
        <taxon>Ranatrinae</taxon>
        <taxon>Ranatra</taxon>
    </lineage>
</organism>
<proteinExistence type="predicted"/>